<evidence type="ECO:0000256" key="2">
    <source>
        <dbReference type="ARBA" id="ARBA00022553"/>
    </source>
</evidence>
<dbReference type="SMR" id="A0A194VUJ3"/>
<name>A0A194VUJ3_CYTMA</name>
<dbReference type="Pfam" id="PF23562">
    <property type="entry name" value="AMP-binding_C_3"/>
    <property type="match status" value="1"/>
</dbReference>
<dbReference type="OrthoDB" id="429813at2759"/>
<evidence type="ECO:0000313" key="4">
    <source>
        <dbReference type="EMBL" id="KUI67667.1"/>
    </source>
</evidence>
<dbReference type="SUPFAM" id="SSF56801">
    <property type="entry name" value="Acetyl-CoA synthetase-like"/>
    <property type="match status" value="1"/>
</dbReference>
<evidence type="ECO:0000256" key="1">
    <source>
        <dbReference type="ARBA" id="ARBA00022450"/>
    </source>
</evidence>
<dbReference type="InterPro" id="IPR042099">
    <property type="entry name" value="ANL_N_sf"/>
</dbReference>
<keyword evidence="5" id="KW-1185">Reference proteome</keyword>
<keyword evidence="1" id="KW-0596">Phosphopantetheine</keyword>
<proteinExistence type="predicted"/>
<accession>A0A194VUJ3</accession>
<dbReference type="InterPro" id="IPR020845">
    <property type="entry name" value="AMP-binding_CS"/>
</dbReference>
<dbReference type="Pfam" id="PF00501">
    <property type="entry name" value="AMP-binding"/>
    <property type="match status" value="1"/>
</dbReference>
<dbReference type="PANTHER" id="PTHR43439:SF2">
    <property type="entry name" value="ENZYME, PUTATIVE (JCVI)-RELATED"/>
    <property type="match status" value="1"/>
</dbReference>
<dbReference type="Gene3D" id="3.40.50.12780">
    <property type="entry name" value="N-terminal domain of ligase-like"/>
    <property type="match status" value="1"/>
</dbReference>
<protein>
    <submittedName>
        <fullName evidence="4">Fatty acid transporter protein</fullName>
    </submittedName>
</protein>
<dbReference type="Proteomes" id="UP000078559">
    <property type="component" value="Chromosome 3"/>
</dbReference>
<dbReference type="PROSITE" id="PS00455">
    <property type="entry name" value="AMP_BINDING"/>
    <property type="match status" value="1"/>
</dbReference>
<sequence length="568" mass="63660">MGSTSSEAENGRLLVRAIDNKAKFTPHHAFLRFPGEDWEVKGYSTITWRQYVDGINKVAHWLDDQLGKSVNNDTVAYMGPNDVRYTFIWPALNKTNRKFLVPDGRITKAGLSNLLKATDCKVWMYAQEDVSSLDELEISESSLKRQPFPSLEWCLSADGTPDYPYEKTWEEAKFDEIIIIHTSGTTGMPKPIFTNNGYWACQTAAHIMSRLAWPQGTILDTQFGKTMLTTCPPKWGAGVATMITAPAFWDCVAVVPPPDEFSVSPGLFKKIMRLNRIQGLWAPPQTIVGLYKDPTTKSLLENIDSIVYVGASLDKAIGDELSKHTKLISFISSTETGARFILAPRDRKLWDTFEYAPQAPHRFIKREGTGDAADGSDDLYELVFDRPADGKPSLFCSAWWNPMYKDVDVVETRELYSPVQDLGGGTRWEFKSRTDDLLKLNWLAKFNAKHIESMILRHADVSHVLVGGEGRPVPFVIVEPKSSAREGKSADALLNEIYDEAVAQANKADVGEIRIPRATVLLTKPEKPFKISLKQLVVRREVEKDYSEEIEEAYARLKNATGNGVVEG</sequence>
<gene>
    <name evidence="4" type="ORF">VM1G_03038</name>
</gene>
<evidence type="ECO:0000313" key="5">
    <source>
        <dbReference type="Proteomes" id="UP000078559"/>
    </source>
</evidence>
<feature type="domain" description="AMP-dependent synthetase/ligase" evidence="3">
    <location>
        <begin position="22"/>
        <end position="341"/>
    </location>
</feature>
<dbReference type="EMBL" id="CM003100">
    <property type="protein sequence ID" value="KUI67667.1"/>
    <property type="molecule type" value="Genomic_DNA"/>
</dbReference>
<dbReference type="InterPro" id="IPR000873">
    <property type="entry name" value="AMP-dep_synth/lig_dom"/>
</dbReference>
<keyword evidence="2" id="KW-0597">Phosphoprotein</keyword>
<evidence type="ECO:0000259" key="3">
    <source>
        <dbReference type="Pfam" id="PF00501"/>
    </source>
</evidence>
<dbReference type="InterPro" id="IPR051414">
    <property type="entry name" value="Adenylate-forming_Reductase"/>
</dbReference>
<reference evidence="4" key="1">
    <citation type="submission" date="2014-12" db="EMBL/GenBank/DDBJ databases">
        <title>Genome Sequence of Valsa Canker Pathogens Uncovers a Specific Adaption of Colonization on Woody Bark.</title>
        <authorList>
            <person name="Yin Z."/>
            <person name="Liu H."/>
            <person name="Gao X."/>
            <person name="Li Z."/>
            <person name="Song N."/>
            <person name="Ke X."/>
            <person name="Dai Q."/>
            <person name="Wu Y."/>
            <person name="Sun Y."/>
            <person name="Xu J.-R."/>
            <person name="Kang Z.K."/>
            <person name="Wang L."/>
            <person name="Huang L."/>
        </authorList>
    </citation>
    <scope>NUCLEOTIDE SEQUENCE [LARGE SCALE GENOMIC DNA]</scope>
    <source>
        <strain evidence="4">03-8</strain>
    </source>
</reference>
<dbReference type="PANTHER" id="PTHR43439">
    <property type="entry name" value="PHENYLACETATE-COENZYME A LIGASE"/>
    <property type="match status" value="1"/>
</dbReference>
<dbReference type="AlphaFoldDB" id="A0A194VUJ3"/>
<organism evidence="4 5">
    <name type="scientific">Cytospora mali</name>
    <name type="common">Apple Valsa canker fungus</name>
    <name type="synonym">Valsa mali</name>
    <dbReference type="NCBI Taxonomy" id="578113"/>
    <lineage>
        <taxon>Eukaryota</taxon>
        <taxon>Fungi</taxon>
        <taxon>Dikarya</taxon>
        <taxon>Ascomycota</taxon>
        <taxon>Pezizomycotina</taxon>
        <taxon>Sordariomycetes</taxon>
        <taxon>Sordariomycetidae</taxon>
        <taxon>Diaporthales</taxon>
        <taxon>Cytosporaceae</taxon>
        <taxon>Cytospora</taxon>
    </lineage>
</organism>